<dbReference type="EMBL" id="LSBJ02000003">
    <property type="protein sequence ID" value="OAQ69205.1"/>
    <property type="molecule type" value="Genomic_DNA"/>
</dbReference>
<dbReference type="SUPFAM" id="SSF54427">
    <property type="entry name" value="NTF2-like"/>
    <property type="match status" value="1"/>
</dbReference>
<evidence type="ECO:0000259" key="3">
    <source>
        <dbReference type="Pfam" id="PF02982"/>
    </source>
</evidence>
<evidence type="ECO:0000313" key="4">
    <source>
        <dbReference type="EMBL" id="OAQ69205.1"/>
    </source>
</evidence>
<dbReference type="AlphaFoldDB" id="A0A179FU83"/>
<keyword evidence="5" id="KW-1185">Reference proteome</keyword>
<proteinExistence type="inferred from homology"/>
<dbReference type="RefSeq" id="XP_018146055.1">
    <property type="nucleotide sequence ID" value="XM_018284524.1"/>
</dbReference>
<evidence type="ECO:0000256" key="1">
    <source>
        <dbReference type="ARBA" id="ARBA00008584"/>
    </source>
</evidence>
<accession>A0A179FU83</accession>
<comment type="similarity">
    <text evidence="1">Belongs to the scytalone dehydratase family.</text>
</comment>
<evidence type="ECO:0000313" key="5">
    <source>
        <dbReference type="Proteomes" id="UP000078397"/>
    </source>
</evidence>
<dbReference type="GeneID" id="28848518"/>
<dbReference type="OrthoDB" id="5281072at2759"/>
<feature type="domain" description="Scytalone dehydratase-like" evidence="3">
    <location>
        <begin position="5"/>
        <end position="152"/>
    </location>
</feature>
<dbReference type="InterPro" id="IPR049884">
    <property type="entry name" value="Scytalone_dh"/>
</dbReference>
<comment type="caution">
    <text evidence="4">The sequence shown here is derived from an EMBL/GenBank/DDBJ whole genome shotgun (WGS) entry which is preliminary data.</text>
</comment>
<dbReference type="KEGG" id="pchm:VFPPC_05304"/>
<dbReference type="STRING" id="1380566.A0A179FU83"/>
<dbReference type="InterPro" id="IPR032710">
    <property type="entry name" value="NTF2-like_dom_sf"/>
</dbReference>
<evidence type="ECO:0000256" key="2">
    <source>
        <dbReference type="ARBA" id="ARBA00023239"/>
    </source>
</evidence>
<name>A0A179FU83_METCM</name>
<dbReference type="GO" id="GO:0016829">
    <property type="term" value="F:lyase activity"/>
    <property type="evidence" value="ECO:0007669"/>
    <property type="project" value="UniProtKB-KW"/>
</dbReference>
<dbReference type="Pfam" id="PF02982">
    <property type="entry name" value="Scytalone_dh"/>
    <property type="match status" value="1"/>
</dbReference>
<reference evidence="4 5" key="1">
    <citation type="journal article" date="2016" name="PLoS Pathog.">
        <title>Biosynthesis of antibiotic leucinostatins in bio-control fungus Purpureocillium lilacinum and their inhibition on phytophthora revealed by genome mining.</title>
        <authorList>
            <person name="Wang G."/>
            <person name="Liu Z."/>
            <person name="Lin R."/>
            <person name="Li E."/>
            <person name="Mao Z."/>
            <person name="Ling J."/>
            <person name="Yang Y."/>
            <person name="Yin W.B."/>
            <person name="Xie B."/>
        </authorList>
    </citation>
    <scope>NUCLEOTIDE SEQUENCE [LARGE SCALE GENOMIC DNA]</scope>
    <source>
        <strain evidence="4">170</strain>
    </source>
</reference>
<organism evidence="4 5">
    <name type="scientific">Pochonia chlamydosporia 170</name>
    <dbReference type="NCBI Taxonomy" id="1380566"/>
    <lineage>
        <taxon>Eukaryota</taxon>
        <taxon>Fungi</taxon>
        <taxon>Dikarya</taxon>
        <taxon>Ascomycota</taxon>
        <taxon>Pezizomycotina</taxon>
        <taxon>Sordariomycetes</taxon>
        <taxon>Hypocreomycetidae</taxon>
        <taxon>Hypocreales</taxon>
        <taxon>Clavicipitaceae</taxon>
        <taxon>Pochonia</taxon>
    </lineage>
</organism>
<gene>
    <name evidence="4" type="ORF">VFPPC_05304</name>
</gene>
<dbReference type="Proteomes" id="UP000078397">
    <property type="component" value="Unassembled WGS sequence"/>
</dbReference>
<keyword evidence="2" id="KW-0456">Lyase</keyword>
<sequence>MAADIPFSDYLEIHNLIFQWSESYDTKNWELLRQLLAPSIRLDFRGLHGALHDQISPDEYVAILSDKKLIGDERLKTQHLVGASKWERESDGAIEVVLQLRVAHQRYTADDLQVVENKGHAHGFATHRYRKFQGAWKLESVAPKLVWSEYDLLGTLNPKEDS</sequence>
<dbReference type="Gene3D" id="3.10.450.50">
    <property type="match status" value="1"/>
</dbReference>
<protein>
    <submittedName>
        <fullName evidence="4">Scytalone dehydratase</fullName>
    </submittedName>
</protein>